<protein>
    <submittedName>
        <fullName evidence="1">Uncharacterized protein</fullName>
    </submittedName>
</protein>
<keyword evidence="2" id="KW-1185">Reference proteome</keyword>
<reference evidence="1 2" key="1">
    <citation type="journal article" date="2012" name="Nature">
        <title>The genomic landscape of species divergence in Ficedula flycatchers.</title>
        <authorList>
            <person name="Ellegren H."/>
            <person name="Smeds L."/>
            <person name="Burri R."/>
            <person name="Olason P.I."/>
            <person name="Backstrom N."/>
            <person name="Kawakami T."/>
            <person name="Kunstner A."/>
            <person name="Makinen H."/>
            <person name="Nadachowska-Brzyska K."/>
            <person name="Qvarnstrom A."/>
            <person name="Uebbing S."/>
            <person name="Wolf J.B."/>
        </authorList>
    </citation>
    <scope>NUCLEOTIDE SEQUENCE [LARGE SCALE GENOMIC DNA]</scope>
</reference>
<reference evidence="1" key="2">
    <citation type="submission" date="2025-08" db="UniProtKB">
        <authorList>
            <consortium name="Ensembl"/>
        </authorList>
    </citation>
    <scope>IDENTIFICATION</scope>
</reference>
<evidence type="ECO:0000313" key="2">
    <source>
        <dbReference type="Proteomes" id="UP000016665"/>
    </source>
</evidence>
<accession>A0A803VD28</accession>
<sequence length="101" mass="11462">MPKGDFRSCPLPLVLAQQWQEQSHSHCHLLGKHLLLSQPALLPGRWLAHSRNACGCWPRWPIPEQALPAWSQGMTHRPHSIISGVSLTKAASTFRYYIFLL</sequence>
<proteinExistence type="predicted"/>
<evidence type="ECO:0000313" key="1">
    <source>
        <dbReference type="Ensembl" id="ENSFALP00000020634.1"/>
    </source>
</evidence>
<dbReference type="Proteomes" id="UP000016665">
    <property type="component" value="Chromosome 11"/>
</dbReference>
<dbReference type="AlphaFoldDB" id="A0A803VD28"/>
<dbReference type="Ensembl" id="ENSFALT00000042706.1">
    <property type="protein sequence ID" value="ENSFALP00000020634.1"/>
    <property type="gene ID" value="ENSFALG00000023983.1"/>
</dbReference>
<name>A0A803VD28_FICAL</name>
<organism evidence="1 2">
    <name type="scientific">Ficedula albicollis</name>
    <name type="common">Collared flycatcher</name>
    <name type="synonym">Muscicapa albicollis</name>
    <dbReference type="NCBI Taxonomy" id="59894"/>
    <lineage>
        <taxon>Eukaryota</taxon>
        <taxon>Metazoa</taxon>
        <taxon>Chordata</taxon>
        <taxon>Craniata</taxon>
        <taxon>Vertebrata</taxon>
        <taxon>Euteleostomi</taxon>
        <taxon>Archelosauria</taxon>
        <taxon>Archosauria</taxon>
        <taxon>Dinosauria</taxon>
        <taxon>Saurischia</taxon>
        <taxon>Theropoda</taxon>
        <taxon>Coelurosauria</taxon>
        <taxon>Aves</taxon>
        <taxon>Neognathae</taxon>
        <taxon>Neoaves</taxon>
        <taxon>Telluraves</taxon>
        <taxon>Australaves</taxon>
        <taxon>Passeriformes</taxon>
        <taxon>Muscicapidae</taxon>
        <taxon>Ficedula</taxon>
    </lineage>
</organism>
<reference evidence="1" key="3">
    <citation type="submission" date="2025-09" db="UniProtKB">
        <authorList>
            <consortium name="Ensembl"/>
        </authorList>
    </citation>
    <scope>IDENTIFICATION</scope>
</reference>